<dbReference type="Gene3D" id="3.40.50.150">
    <property type="entry name" value="Vaccinia Virus protein VP39"/>
    <property type="match status" value="1"/>
</dbReference>
<evidence type="ECO:0000313" key="3">
    <source>
        <dbReference type="Proteomes" id="UP000034407"/>
    </source>
</evidence>
<dbReference type="PATRIC" id="fig|1629550.3.peg.1537"/>
<dbReference type="Proteomes" id="UP000034407">
    <property type="component" value="Unassembled WGS sequence"/>
</dbReference>
<proteinExistence type="predicted"/>
<protein>
    <recommendedName>
        <fullName evidence="1">Methyltransferase domain-containing protein</fullName>
    </recommendedName>
</protein>
<dbReference type="InterPro" id="IPR029063">
    <property type="entry name" value="SAM-dependent_MTases_sf"/>
</dbReference>
<feature type="domain" description="Methyltransferase" evidence="1">
    <location>
        <begin position="40"/>
        <end position="127"/>
    </location>
</feature>
<dbReference type="AlphaFoldDB" id="A0A0M3DG78"/>
<dbReference type="SUPFAM" id="SSF53335">
    <property type="entry name" value="S-adenosyl-L-methionine-dependent methyltransferases"/>
    <property type="match status" value="1"/>
</dbReference>
<dbReference type="CDD" id="cd02440">
    <property type="entry name" value="AdoMet_MTases"/>
    <property type="match status" value="1"/>
</dbReference>
<gene>
    <name evidence="2" type="ORF">VN21_10430</name>
</gene>
<accession>A0A0M3DG78</accession>
<dbReference type="OrthoDB" id="9808140at2"/>
<sequence length="190" mass="22545">MDFFKNKENVDKYIEMVKDYDGTWLINKIDDYLEKECSLLELGMGPGTDLQILSRKYKVVGSDNSSIFIEKFNKKNTGIEAIYIDAKEMNTDRKFDCIYSNKVLHHLKKSEFIESIKNQNKNLNQDGIIFMTLWRGEYRDEIMFDGEVRFTYYLESDIKEIVEKDYNILCLETYNECDKNDSLLVVLRKK</sequence>
<dbReference type="Pfam" id="PF13649">
    <property type="entry name" value="Methyltransf_25"/>
    <property type="match status" value="1"/>
</dbReference>
<keyword evidence="3" id="KW-1185">Reference proteome</keyword>
<organism evidence="2 3">
    <name type="scientific">Paraclostridium benzoelyticum</name>
    <dbReference type="NCBI Taxonomy" id="1629550"/>
    <lineage>
        <taxon>Bacteria</taxon>
        <taxon>Bacillati</taxon>
        <taxon>Bacillota</taxon>
        <taxon>Clostridia</taxon>
        <taxon>Peptostreptococcales</taxon>
        <taxon>Peptostreptococcaceae</taxon>
        <taxon>Paraclostridium</taxon>
    </lineage>
</organism>
<evidence type="ECO:0000313" key="2">
    <source>
        <dbReference type="EMBL" id="KKY01131.1"/>
    </source>
</evidence>
<reference evidence="2 3" key="1">
    <citation type="submission" date="2015-04" db="EMBL/GenBank/DDBJ databases">
        <title>Microcin producing Clostridium sp. JC272T.</title>
        <authorList>
            <person name="Jyothsna T."/>
            <person name="Sasikala C."/>
            <person name="Ramana C."/>
        </authorList>
    </citation>
    <scope>NUCLEOTIDE SEQUENCE [LARGE SCALE GENOMIC DNA]</scope>
    <source>
        <strain evidence="2 3">JC272</strain>
    </source>
</reference>
<evidence type="ECO:0000259" key="1">
    <source>
        <dbReference type="Pfam" id="PF13649"/>
    </source>
</evidence>
<comment type="caution">
    <text evidence="2">The sequence shown here is derived from an EMBL/GenBank/DDBJ whole genome shotgun (WGS) entry which is preliminary data.</text>
</comment>
<dbReference type="InterPro" id="IPR041698">
    <property type="entry name" value="Methyltransf_25"/>
</dbReference>
<dbReference type="EMBL" id="LBBT01000215">
    <property type="protein sequence ID" value="KKY01131.1"/>
    <property type="molecule type" value="Genomic_DNA"/>
</dbReference>
<dbReference type="RefSeq" id="WP_046823215.1">
    <property type="nucleotide sequence ID" value="NZ_LBBT01000215.1"/>
</dbReference>
<name>A0A0M3DG78_9FIRM</name>